<organism evidence="1 2">
    <name type="scientific">Paramuricea clavata</name>
    <name type="common">Red gorgonian</name>
    <name type="synonym">Violescent sea-whip</name>
    <dbReference type="NCBI Taxonomy" id="317549"/>
    <lineage>
        <taxon>Eukaryota</taxon>
        <taxon>Metazoa</taxon>
        <taxon>Cnidaria</taxon>
        <taxon>Anthozoa</taxon>
        <taxon>Octocorallia</taxon>
        <taxon>Malacalcyonacea</taxon>
        <taxon>Plexauridae</taxon>
        <taxon>Paramuricea</taxon>
    </lineage>
</organism>
<name>A0A6S7G4Y0_PARCT</name>
<keyword evidence="1" id="KW-0645">Protease</keyword>
<keyword evidence="1" id="KW-0378">Hydrolase</keyword>
<protein>
    <submittedName>
        <fullName evidence="1">Carboxypeptidase D</fullName>
    </submittedName>
</protein>
<evidence type="ECO:0000313" key="1">
    <source>
        <dbReference type="EMBL" id="CAB3985533.1"/>
    </source>
</evidence>
<proteinExistence type="predicted"/>
<keyword evidence="1" id="KW-0121">Carboxypeptidase</keyword>
<dbReference type="AlphaFoldDB" id="A0A6S7G4Y0"/>
<reference evidence="1" key="1">
    <citation type="submission" date="2020-04" db="EMBL/GenBank/DDBJ databases">
        <authorList>
            <person name="Alioto T."/>
            <person name="Alioto T."/>
            <person name="Gomez Garrido J."/>
        </authorList>
    </citation>
    <scope>NUCLEOTIDE SEQUENCE</scope>
    <source>
        <strain evidence="1">A484AB</strain>
    </source>
</reference>
<evidence type="ECO:0000313" key="2">
    <source>
        <dbReference type="Proteomes" id="UP001152795"/>
    </source>
</evidence>
<accession>A0A6S7G4Y0</accession>
<sequence length="132" mass="14808">MRPTILPLLTKLYSQPQKSSGNTSVNSLKSEKPPIKSEEMYGIMEQKLRHVCDKRAGGNFLNISSVDILADLTHTQEEIDTVSKSTVKQWKSKEWYKHKSGFITGSIAQQSLNMQNSLDKGLGRKVSSLVKK</sequence>
<dbReference type="GO" id="GO:0004180">
    <property type="term" value="F:carboxypeptidase activity"/>
    <property type="evidence" value="ECO:0007669"/>
    <property type="project" value="UniProtKB-KW"/>
</dbReference>
<dbReference type="EMBL" id="CACRXK020000883">
    <property type="protein sequence ID" value="CAB3985533.1"/>
    <property type="molecule type" value="Genomic_DNA"/>
</dbReference>
<dbReference type="Proteomes" id="UP001152795">
    <property type="component" value="Unassembled WGS sequence"/>
</dbReference>
<keyword evidence="2" id="KW-1185">Reference proteome</keyword>
<gene>
    <name evidence="1" type="ORF">PACLA_8A066135</name>
</gene>
<comment type="caution">
    <text evidence="1">The sequence shown here is derived from an EMBL/GenBank/DDBJ whole genome shotgun (WGS) entry which is preliminary data.</text>
</comment>